<keyword evidence="1" id="KW-0663">Pyridoxal phosphate</keyword>
<dbReference type="Gene3D" id="3.40.640.10">
    <property type="entry name" value="Type I PLP-dependent aspartate aminotransferase-like (Major domain)"/>
    <property type="match status" value="1"/>
</dbReference>
<dbReference type="PIRSF" id="PIRSF000390">
    <property type="entry name" value="PLP_StrS"/>
    <property type="match status" value="1"/>
</dbReference>
<dbReference type="Pfam" id="PF01041">
    <property type="entry name" value="DegT_DnrJ_EryC1"/>
    <property type="match status" value="1"/>
</dbReference>
<evidence type="ECO:0000313" key="3">
    <source>
        <dbReference type="Proteomes" id="UP001597519"/>
    </source>
</evidence>
<dbReference type="PANTHER" id="PTHR30244">
    <property type="entry name" value="TRANSAMINASE"/>
    <property type="match status" value="1"/>
</dbReference>
<dbReference type="CDD" id="cd00616">
    <property type="entry name" value="AHBA_syn"/>
    <property type="match status" value="1"/>
</dbReference>
<keyword evidence="3" id="KW-1185">Reference proteome</keyword>
<comment type="caution">
    <text evidence="2">The sequence shown here is derived from an EMBL/GenBank/DDBJ whole genome shotgun (WGS) entry which is preliminary data.</text>
</comment>
<keyword evidence="2" id="KW-0808">Transferase</keyword>
<name>A0ABW5WVK4_9STAP</name>
<protein>
    <submittedName>
        <fullName evidence="2">DegT/DnrJ/EryC1/StrS family aminotransferase</fullName>
    </submittedName>
</protein>
<gene>
    <name evidence="2" type="ORF">ACFSX4_05490</name>
</gene>
<dbReference type="InterPro" id="IPR015422">
    <property type="entry name" value="PyrdxlP-dep_Trfase_small"/>
</dbReference>
<evidence type="ECO:0000256" key="1">
    <source>
        <dbReference type="RuleBase" id="RU004508"/>
    </source>
</evidence>
<dbReference type="EMBL" id="JBHUOQ010000001">
    <property type="protein sequence ID" value="MFD2829915.1"/>
    <property type="molecule type" value="Genomic_DNA"/>
</dbReference>
<dbReference type="PANTHER" id="PTHR30244:SF34">
    <property type="entry name" value="DTDP-4-AMINO-4,6-DIDEOXYGALACTOSE TRANSAMINASE"/>
    <property type="match status" value="1"/>
</dbReference>
<dbReference type="Gene3D" id="3.90.1150.10">
    <property type="entry name" value="Aspartate Aminotransferase, domain 1"/>
    <property type="match status" value="1"/>
</dbReference>
<dbReference type="SUPFAM" id="SSF53383">
    <property type="entry name" value="PLP-dependent transferases"/>
    <property type="match status" value="1"/>
</dbReference>
<dbReference type="InterPro" id="IPR015421">
    <property type="entry name" value="PyrdxlP-dep_Trfase_major"/>
</dbReference>
<keyword evidence="2" id="KW-0032">Aminotransferase</keyword>
<dbReference type="GO" id="GO:0008483">
    <property type="term" value="F:transaminase activity"/>
    <property type="evidence" value="ECO:0007669"/>
    <property type="project" value="UniProtKB-KW"/>
</dbReference>
<dbReference type="InterPro" id="IPR015424">
    <property type="entry name" value="PyrdxlP-dep_Trfase"/>
</dbReference>
<dbReference type="Proteomes" id="UP001597519">
    <property type="component" value="Unassembled WGS sequence"/>
</dbReference>
<evidence type="ECO:0000313" key="2">
    <source>
        <dbReference type="EMBL" id="MFD2829915.1"/>
    </source>
</evidence>
<accession>A0ABW5WVK4</accession>
<proteinExistence type="inferred from homology"/>
<reference evidence="3" key="1">
    <citation type="journal article" date="2019" name="Int. J. Syst. Evol. Microbiol.">
        <title>The Global Catalogue of Microorganisms (GCM) 10K type strain sequencing project: providing services to taxonomists for standard genome sequencing and annotation.</title>
        <authorList>
            <consortium name="The Broad Institute Genomics Platform"/>
            <consortium name="The Broad Institute Genome Sequencing Center for Infectious Disease"/>
            <person name="Wu L."/>
            <person name="Ma J."/>
        </authorList>
    </citation>
    <scope>NUCLEOTIDE SEQUENCE [LARGE SCALE GENOMIC DNA]</scope>
    <source>
        <strain evidence="3">KCTC 33575</strain>
    </source>
</reference>
<dbReference type="RefSeq" id="WP_377772351.1">
    <property type="nucleotide sequence ID" value="NZ_JBHUOQ010000001.1"/>
</dbReference>
<organism evidence="2 3">
    <name type="scientific">Corticicoccus populi</name>
    <dbReference type="NCBI Taxonomy" id="1812821"/>
    <lineage>
        <taxon>Bacteria</taxon>
        <taxon>Bacillati</taxon>
        <taxon>Bacillota</taxon>
        <taxon>Bacilli</taxon>
        <taxon>Bacillales</taxon>
        <taxon>Staphylococcaceae</taxon>
        <taxon>Corticicoccus</taxon>
    </lineage>
</organism>
<dbReference type="InterPro" id="IPR000653">
    <property type="entry name" value="DegT/StrS_aminotransferase"/>
</dbReference>
<comment type="similarity">
    <text evidence="1">Belongs to the DegT/DnrJ/EryC1 family.</text>
</comment>
<sequence length="382" mass="42246">MDKIYLSSPHMGGDELTYVNEAFDTNWIAPLGKNVTLFEKKVTDFVNTTAGCAVSSGTAGLHLSLDLLGVKRGDVVFCSSLTFAASAFPITYLGAEPVFIDSDTETWNMSPAALRRAFKEYHRLGKLPKAVVIVNLYGQSADMDKLLPICEKYNVPVVEDAAESLGAVYKGKMSGTFGRLSFFSFNGNKIITTSGGGMIVSSDAGLIEHGLKKATQAREDTGYYEHKEIGYNYRLSNISAGIGCGQMNIINERIEKKRDIFKRYIRHLSHIPGISFMPETADTFHTRWLTTLRLDPSVVKVTPAEIINILQSENIEARHVWKPMHMQPVYSGCDYFEHGPDCSKILFEEGLCLPSDTHMTHGDIDRVSLIIKEAVLGTVLSE</sequence>